<gene>
    <name evidence="1" type="ORF">IHE45_13G088900</name>
</gene>
<proteinExistence type="predicted"/>
<evidence type="ECO:0000313" key="2">
    <source>
        <dbReference type="Proteomes" id="UP000827976"/>
    </source>
</evidence>
<accession>A0ACB7UZV1</accession>
<reference evidence="2" key="1">
    <citation type="journal article" date="2022" name="Nat. Commun.">
        <title>Chromosome evolution and the genetic basis of agronomically important traits in greater yam.</title>
        <authorList>
            <person name="Bredeson J.V."/>
            <person name="Lyons J.B."/>
            <person name="Oniyinde I.O."/>
            <person name="Okereke N.R."/>
            <person name="Kolade O."/>
            <person name="Nnabue I."/>
            <person name="Nwadili C.O."/>
            <person name="Hribova E."/>
            <person name="Parker M."/>
            <person name="Nwogha J."/>
            <person name="Shu S."/>
            <person name="Carlson J."/>
            <person name="Kariba R."/>
            <person name="Muthemba S."/>
            <person name="Knop K."/>
            <person name="Barton G.J."/>
            <person name="Sherwood A.V."/>
            <person name="Lopez-Montes A."/>
            <person name="Asiedu R."/>
            <person name="Jamnadass R."/>
            <person name="Muchugi A."/>
            <person name="Goodstein D."/>
            <person name="Egesi C.N."/>
            <person name="Featherston J."/>
            <person name="Asfaw A."/>
            <person name="Simpson G.G."/>
            <person name="Dolezel J."/>
            <person name="Hendre P.S."/>
            <person name="Van Deynze A."/>
            <person name="Kumar P.L."/>
            <person name="Obidiegwu J.E."/>
            <person name="Bhattacharjee R."/>
            <person name="Rokhsar D.S."/>
        </authorList>
    </citation>
    <scope>NUCLEOTIDE SEQUENCE [LARGE SCALE GENOMIC DNA]</scope>
    <source>
        <strain evidence="2">cv. TDa95/00328</strain>
    </source>
</reference>
<dbReference type="EMBL" id="CM037023">
    <property type="protein sequence ID" value="KAH7666246.1"/>
    <property type="molecule type" value="Genomic_DNA"/>
</dbReference>
<organism evidence="1 2">
    <name type="scientific">Dioscorea alata</name>
    <name type="common">Purple yam</name>
    <dbReference type="NCBI Taxonomy" id="55571"/>
    <lineage>
        <taxon>Eukaryota</taxon>
        <taxon>Viridiplantae</taxon>
        <taxon>Streptophyta</taxon>
        <taxon>Embryophyta</taxon>
        <taxon>Tracheophyta</taxon>
        <taxon>Spermatophyta</taxon>
        <taxon>Magnoliopsida</taxon>
        <taxon>Liliopsida</taxon>
        <taxon>Dioscoreales</taxon>
        <taxon>Dioscoreaceae</taxon>
        <taxon>Dioscorea</taxon>
    </lineage>
</organism>
<keyword evidence="2" id="KW-1185">Reference proteome</keyword>
<dbReference type="Proteomes" id="UP000827976">
    <property type="component" value="Chromosome 13"/>
</dbReference>
<protein>
    <submittedName>
        <fullName evidence="1">Uncharacterized protein</fullName>
    </submittedName>
</protein>
<comment type="caution">
    <text evidence="1">The sequence shown here is derived from an EMBL/GenBank/DDBJ whole genome shotgun (WGS) entry which is preliminary data.</text>
</comment>
<sequence>MTDIANTLLGALCACMQNPTVQEKLGYIFTSTSTLLDDVENELEDLKAMEDGVLHIQEEANRTGKQLTPPVQRWLDKKI</sequence>
<name>A0ACB7UZV1_DIOAL</name>
<evidence type="ECO:0000313" key="1">
    <source>
        <dbReference type="EMBL" id="KAH7666246.1"/>
    </source>
</evidence>